<dbReference type="InterPro" id="IPR021082">
    <property type="entry name" value="Protein_GAPT"/>
</dbReference>
<dbReference type="Proteomes" id="UP000694863">
    <property type="component" value="Unplaced"/>
</dbReference>
<reference evidence="3" key="1">
    <citation type="submission" date="2025-08" db="UniProtKB">
        <authorList>
            <consortium name="RefSeq"/>
        </authorList>
    </citation>
    <scope>IDENTIFICATION</scope>
</reference>
<dbReference type="PANTHER" id="PTHR37350:SF1">
    <property type="entry name" value="PROTEIN GAPT"/>
    <property type="match status" value="1"/>
</dbReference>
<dbReference type="Pfam" id="PF11770">
    <property type="entry name" value="GAPT"/>
    <property type="match status" value="1"/>
</dbReference>
<keyword evidence="1" id="KW-1133">Transmembrane helix</keyword>
<dbReference type="RefSeq" id="XP_012860396.2">
    <property type="nucleotide sequence ID" value="XM_013004942.2"/>
</dbReference>
<dbReference type="PANTHER" id="PTHR37350">
    <property type="entry name" value="PROTEIN GAPT"/>
    <property type="match status" value="1"/>
</dbReference>
<keyword evidence="2" id="KW-1185">Reference proteome</keyword>
<protein>
    <submittedName>
        <fullName evidence="3">Protein GAPT</fullName>
    </submittedName>
</protein>
<evidence type="ECO:0000313" key="2">
    <source>
        <dbReference type="Proteomes" id="UP000694863"/>
    </source>
</evidence>
<feature type="transmembrane region" description="Helical" evidence="1">
    <location>
        <begin position="28"/>
        <end position="49"/>
    </location>
</feature>
<gene>
    <name evidence="3" type="primary">GAPT</name>
</gene>
<name>A0ABM0ZQP0_ECHTE</name>
<evidence type="ECO:0000256" key="1">
    <source>
        <dbReference type="SAM" id="Phobius"/>
    </source>
</evidence>
<keyword evidence="1" id="KW-0472">Membrane</keyword>
<keyword evidence="1" id="KW-0812">Transmembrane</keyword>
<dbReference type="PRINTS" id="PR02077">
    <property type="entry name" value="PROTEINGAPT"/>
</dbReference>
<accession>A0ABM0ZQP0</accession>
<evidence type="ECO:0000313" key="3">
    <source>
        <dbReference type="RefSeq" id="XP_012860396.2"/>
    </source>
</evidence>
<sequence length="176" mass="20520">MVLPTLQLDKQRQPHRGEILKSSGHISMAFPLGIFLLLLLMFCVIGCVWQWRHPNRNRFVLPKVLQRRRSKKNLYAKKFFLSPQEILPQPKTSVQTQDHKSTTEVANIHGNYENVEACPVNAKEEASKEIYENTRQSNFEEHIYGNELSPKYFNFQQPSTSDTPQDEDIYILPDAY</sequence>
<dbReference type="GeneID" id="101644887"/>
<proteinExistence type="predicted"/>
<organism evidence="2 3">
    <name type="scientific">Echinops telfairi</name>
    <name type="common">Lesser hedgehog tenrec</name>
    <dbReference type="NCBI Taxonomy" id="9371"/>
    <lineage>
        <taxon>Eukaryota</taxon>
        <taxon>Metazoa</taxon>
        <taxon>Chordata</taxon>
        <taxon>Craniata</taxon>
        <taxon>Vertebrata</taxon>
        <taxon>Euteleostomi</taxon>
        <taxon>Mammalia</taxon>
        <taxon>Eutheria</taxon>
        <taxon>Afrotheria</taxon>
        <taxon>Tenrecidae</taxon>
        <taxon>Tenrecinae</taxon>
        <taxon>Echinops</taxon>
    </lineage>
</organism>